<gene>
    <name evidence="1" type="ORF">J2W95_000087</name>
</gene>
<proteinExistence type="predicted"/>
<dbReference type="EMBL" id="JAVDTX010000001">
    <property type="protein sequence ID" value="MDR6843407.1"/>
    <property type="molecule type" value="Genomic_DNA"/>
</dbReference>
<keyword evidence="2" id="KW-1185">Reference proteome</keyword>
<organism evidence="1 2">
    <name type="scientific">Flavobacterium granuli</name>
    <dbReference type="NCBI Taxonomy" id="280093"/>
    <lineage>
        <taxon>Bacteria</taxon>
        <taxon>Pseudomonadati</taxon>
        <taxon>Bacteroidota</taxon>
        <taxon>Flavobacteriia</taxon>
        <taxon>Flavobacteriales</taxon>
        <taxon>Flavobacteriaceae</taxon>
        <taxon>Flavobacterium</taxon>
    </lineage>
</organism>
<evidence type="ECO:0000313" key="2">
    <source>
        <dbReference type="Proteomes" id="UP001261871"/>
    </source>
</evidence>
<name>A0ABU1RXB4_9FLAO</name>
<accession>A0ABU1RXB4</accession>
<sequence>MDHYKILKFFSDTKTNTTQDSVFQYIKTYSIPLFHNFIGVKLFV</sequence>
<dbReference type="Proteomes" id="UP001261871">
    <property type="component" value="Unassembled WGS sequence"/>
</dbReference>
<reference evidence="1 2" key="1">
    <citation type="submission" date="2023-07" db="EMBL/GenBank/DDBJ databases">
        <title>Sorghum-associated microbial communities from plants grown in Nebraska, USA.</title>
        <authorList>
            <person name="Schachtman D."/>
        </authorList>
    </citation>
    <scope>NUCLEOTIDE SEQUENCE [LARGE SCALE GENOMIC DNA]</scope>
    <source>
        <strain evidence="1 2">BE124</strain>
    </source>
</reference>
<comment type="caution">
    <text evidence="1">The sequence shown here is derived from an EMBL/GenBank/DDBJ whole genome shotgun (WGS) entry which is preliminary data.</text>
</comment>
<evidence type="ECO:0000313" key="1">
    <source>
        <dbReference type="EMBL" id="MDR6843407.1"/>
    </source>
</evidence>
<protein>
    <submittedName>
        <fullName evidence="1">Uncharacterized protein</fullName>
    </submittedName>
</protein>